<organism evidence="12 13">
    <name type="scientific">Batrachochytrium salamandrivorans</name>
    <dbReference type="NCBI Taxonomy" id="1357716"/>
    <lineage>
        <taxon>Eukaryota</taxon>
        <taxon>Fungi</taxon>
        <taxon>Fungi incertae sedis</taxon>
        <taxon>Chytridiomycota</taxon>
        <taxon>Chytridiomycota incertae sedis</taxon>
        <taxon>Chytridiomycetes</taxon>
        <taxon>Rhizophydiales</taxon>
        <taxon>Rhizophydiales incertae sedis</taxon>
        <taxon>Batrachochytrium</taxon>
    </lineage>
</organism>
<dbReference type="Gene3D" id="1.10.510.10">
    <property type="entry name" value="Transferase(Phosphotransferase) domain 1"/>
    <property type="match status" value="1"/>
</dbReference>
<dbReference type="InterPro" id="IPR000719">
    <property type="entry name" value="Prot_kinase_dom"/>
</dbReference>
<keyword evidence="5 10" id="KW-0547">Nucleotide-binding</keyword>
<evidence type="ECO:0000256" key="5">
    <source>
        <dbReference type="ARBA" id="ARBA00022741"/>
    </source>
</evidence>
<reference evidence="12 13" key="1">
    <citation type="submission" date="2021-02" db="EMBL/GenBank/DDBJ databases">
        <title>Variation within the Batrachochytrium salamandrivorans European outbreak.</title>
        <authorList>
            <person name="Kelly M."/>
            <person name="Pasmans F."/>
            <person name="Shea T.P."/>
            <person name="Munoz J.F."/>
            <person name="Carranza S."/>
            <person name="Cuomo C.A."/>
            <person name="Martel A."/>
        </authorList>
    </citation>
    <scope>NUCLEOTIDE SEQUENCE [LARGE SCALE GENOMIC DNA]</scope>
    <source>
        <strain evidence="12 13">AMFP18/2</strain>
    </source>
</reference>
<dbReference type="PANTHER" id="PTHR48012">
    <property type="entry name" value="STERILE20-LIKE KINASE, ISOFORM B-RELATED"/>
    <property type="match status" value="1"/>
</dbReference>
<evidence type="ECO:0000256" key="2">
    <source>
        <dbReference type="ARBA" id="ARBA00012513"/>
    </source>
</evidence>
<dbReference type="PANTHER" id="PTHR48012:SF10">
    <property type="entry name" value="FI20177P1"/>
    <property type="match status" value="1"/>
</dbReference>
<evidence type="ECO:0000313" key="12">
    <source>
        <dbReference type="EMBL" id="KAH6588051.1"/>
    </source>
</evidence>
<name>A0ABQ8EX30_9FUNG</name>
<dbReference type="SUPFAM" id="SSF56112">
    <property type="entry name" value="Protein kinase-like (PK-like)"/>
    <property type="match status" value="1"/>
</dbReference>
<keyword evidence="6" id="KW-0418">Kinase</keyword>
<evidence type="ECO:0000256" key="8">
    <source>
        <dbReference type="ARBA" id="ARBA00047899"/>
    </source>
</evidence>
<keyword evidence="4" id="KW-0808">Transferase</keyword>
<dbReference type="Pfam" id="PF00069">
    <property type="entry name" value="Pkinase"/>
    <property type="match status" value="1"/>
</dbReference>
<comment type="caution">
    <text evidence="12">The sequence shown here is derived from an EMBL/GenBank/DDBJ whole genome shotgun (WGS) entry which is preliminary data.</text>
</comment>
<evidence type="ECO:0000256" key="3">
    <source>
        <dbReference type="ARBA" id="ARBA00022527"/>
    </source>
</evidence>
<dbReference type="Proteomes" id="UP001648503">
    <property type="component" value="Unassembled WGS sequence"/>
</dbReference>
<evidence type="ECO:0000256" key="7">
    <source>
        <dbReference type="ARBA" id="ARBA00022840"/>
    </source>
</evidence>
<accession>A0ABQ8EX30</accession>
<keyword evidence="3" id="KW-0723">Serine/threonine-protein kinase</keyword>
<dbReference type="PROSITE" id="PS50011">
    <property type="entry name" value="PROTEIN_KINASE_DOM"/>
    <property type="match status" value="1"/>
</dbReference>
<keyword evidence="13" id="KW-1185">Reference proteome</keyword>
<comment type="catalytic activity">
    <reaction evidence="8">
        <text>L-threonyl-[protein] + ATP = O-phospho-L-threonyl-[protein] + ADP + H(+)</text>
        <dbReference type="Rhea" id="RHEA:46608"/>
        <dbReference type="Rhea" id="RHEA-COMP:11060"/>
        <dbReference type="Rhea" id="RHEA-COMP:11605"/>
        <dbReference type="ChEBI" id="CHEBI:15378"/>
        <dbReference type="ChEBI" id="CHEBI:30013"/>
        <dbReference type="ChEBI" id="CHEBI:30616"/>
        <dbReference type="ChEBI" id="CHEBI:61977"/>
        <dbReference type="ChEBI" id="CHEBI:456216"/>
        <dbReference type="EC" id="2.7.11.1"/>
    </reaction>
</comment>
<feature type="domain" description="Protein kinase" evidence="11">
    <location>
        <begin position="16"/>
        <end position="267"/>
    </location>
</feature>
<comment type="similarity">
    <text evidence="1">Belongs to the protein kinase superfamily. STE Ser/Thr protein kinase family. STE20 subfamily.</text>
</comment>
<sequence>MTSTVASTRPHPTDVYEIQSRIGEGSYGKVYLGIHIPTKEPVAIKIIDIEECGDDIDEIRNEIAVLSDLSSNWVTKYHGSFIKGTCMWIIMEYCSGGSCRDMLSKFGVFNEQQVAFILRELLHGLVYLHSLGKIHRDIKAANVLLMANGGVKLADFGVSGQITATITKKNTFVGTPYWMAPEVILRSAYNVKADIWSLGITAWELALGLPPYANIHPMRVLFMIPKNDPPQLDSSFSQNFRSFIASCLTVRPRDRPTAEMLLGHAFLANQPSISPLLPLICSIHTDESIDSFIDEAPVEKRMNTMTPLEWDFDGMDSGVEETANPIAHMENSLKSPIQQDRATTGNARLEIAFSTLGKSVAFEDEFEPPLETTMGVFKSCTKTPTTTSIIKPTLSQGGISFRKPGIIAMPPRIEIPSNEVLVRSETARISKIAPSSIHTVRSMPKASLTHSNGDMMEDLSDIDDQQAERLQHEAGRITCKNNLMHLDSSMGTGWCPREFRGVIADRLLSRWLTRMSRRI</sequence>
<evidence type="ECO:0000256" key="9">
    <source>
        <dbReference type="ARBA" id="ARBA00048679"/>
    </source>
</evidence>
<dbReference type="PROSITE" id="PS00107">
    <property type="entry name" value="PROTEIN_KINASE_ATP"/>
    <property type="match status" value="1"/>
</dbReference>
<protein>
    <recommendedName>
        <fullName evidence="2">non-specific serine/threonine protein kinase</fullName>
        <ecNumber evidence="2">2.7.11.1</ecNumber>
    </recommendedName>
</protein>
<evidence type="ECO:0000313" key="13">
    <source>
        <dbReference type="Proteomes" id="UP001648503"/>
    </source>
</evidence>
<dbReference type="SMART" id="SM00220">
    <property type="entry name" value="S_TKc"/>
    <property type="match status" value="1"/>
</dbReference>
<proteinExistence type="inferred from homology"/>
<gene>
    <name evidence="12" type="ORF">BASA50_010914</name>
</gene>
<evidence type="ECO:0000256" key="1">
    <source>
        <dbReference type="ARBA" id="ARBA00008874"/>
    </source>
</evidence>
<feature type="binding site" evidence="10">
    <location>
        <position position="45"/>
    </location>
    <ligand>
        <name>ATP</name>
        <dbReference type="ChEBI" id="CHEBI:30616"/>
    </ligand>
</feature>
<dbReference type="EC" id="2.7.11.1" evidence="2"/>
<comment type="catalytic activity">
    <reaction evidence="9">
        <text>L-seryl-[protein] + ATP = O-phospho-L-seryl-[protein] + ADP + H(+)</text>
        <dbReference type="Rhea" id="RHEA:17989"/>
        <dbReference type="Rhea" id="RHEA-COMP:9863"/>
        <dbReference type="Rhea" id="RHEA-COMP:11604"/>
        <dbReference type="ChEBI" id="CHEBI:15378"/>
        <dbReference type="ChEBI" id="CHEBI:29999"/>
        <dbReference type="ChEBI" id="CHEBI:30616"/>
        <dbReference type="ChEBI" id="CHEBI:83421"/>
        <dbReference type="ChEBI" id="CHEBI:456216"/>
        <dbReference type="EC" id="2.7.11.1"/>
    </reaction>
</comment>
<evidence type="ECO:0000256" key="10">
    <source>
        <dbReference type="PROSITE-ProRule" id="PRU10141"/>
    </source>
</evidence>
<dbReference type="InterPro" id="IPR017441">
    <property type="entry name" value="Protein_kinase_ATP_BS"/>
</dbReference>
<dbReference type="InterPro" id="IPR011009">
    <property type="entry name" value="Kinase-like_dom_sf"/>
</dbReference>
<dbReference type="EMBL" id="JAFCIX010000545">
    <property type="protein sequence ID" value="KAH6588051.1"/>
    <property type="molecule type" value="Genomic_DNA"/>
</dbReference>
<evidence type="ECO:0000256" key="6">
    <source>
        <dbReference type="ARBA" id="ARBA00022777"/>
    </source>
</evidence>
<evidence type="ECO:0000256" key="4">
    <source>
        <dbReference type="ARBA" id="ARBA00022679"/>
    </source>
</evidence>
<dbReference type="InterPro" id="IPR050629">
    <property type="entry name" value="STE20/SPS1-PAK"/>
</dbReference>
<keyword evidence="7 10" id="KW-0067">ATP-binding</keyword>
<evidence type="ECO:0000259" key="11">
    <source>
        <dbReference type="PROSITE" id="PS50011"/>
    </source>
</evidence>